<dbReference type="EMBL" id="CACRXK020002229">
    <property type="protein sequence ID" value="CAB3993293.1"/>
    <property type="molecule type" value="Genomic_DNA"/>
</dbReference>
<accession>A0A7D9I030</accession>
<evidence type="ECO:0000313" key="2">
    <source>
        <dbReference type="Proteomes" id="UP001152795"/>
    </source>
</evidence>
<sequence>MSDEIESAKSQRTSAKSKFTRKLKEFLRAIAEDKGLEIVDRTYVELKESWKNVESKHDMYVALIEDKDCEHEETWIEELQRSFGEAMEKEVSYVQSKAAAGKKAMDEERLQETTKKDQEKMEKRVQQMTIKRKTSEIVFQQLVEDVKPVLEMDFITAALKKAQEGLDAAVADCKEANDKYLELLDKDKADAEFNWMKNIQKEYNAITSRIAVGIAKEQEKLKKLESTSKSKESCNLRLEKLKMPTFDGDIRQYPRFKKDFEQQVLPGLPKESAPYALRSCLGREPLSIVRSVEDDIEEMLKRLDEKYGDPAKIADVVIESIKEVKVIKEGEHKRFINFVNIVEDAYQDLRRLGLEKEITTTSSVSIIEKKLPNDVRKEWAKLVSFDTSEVDKKDKFPSLLKFLLNCKRAIEYDSSNLRSNTSYAGTVNLTANPKNQNQQRVDQLRAKIMMRKLWGNGRNGSDSNQVRGNWKLGRVSKVKPGNDGKIRNVEVQYKNPKSGEPINKYGGQDYVTVERAVHRLVVILPADHDDK</sequence>
<name>A0A7D9I030_PARCT</name>
<dbReference type="Pfam" id="PF03564">
    <property type="entry name" value="DUF1759"/>
    <property type="match status" value="1"/>
</dbReference>
<organism evidence="1 2">
    <name type="scientific">Paramuricea clavata</name>
    <name type="common">Red gorgonian</name>
    <name type="synonym">Violescent sea-whip</name>
    <dbReference type="NCBI Taxonomy" id="317549"/>
    <lineage>
        <taxon>Eukaryota</taxon>
        <taxon>Metazoa</taxon>
        <taxon>Cnidaria</taxon>
        <taxon>Anthozoa</taxon>
        <taxon>Octocorallia</taxon>
        <taxon>Malacalcyonacea</taxon>
        <taxon>Plexauridae</taxon>
        <taxon>Paramuricea</taxon>
    </lineage>
</organism>
<evidence type="ECO:0000313" key="1">
    <source>
        <dbReference type="EMBL" id="CAB3993293.1"/>
    </source>
</evidence>
<reference evidence="1" key="1">
    <citation type="submission" date="2020-04" db="EMBL/GenBank/DDBJ databases">
        <authorList>
            <person name="Alioto T."/>
            <person name="Alioto T."/>
            <person name="Gomez Garrido J."/>
        </authorList>
    </citation>
    <scope>NUCLEOTIDE SEQUENCE</scope>
    <source>
        <strain evidence="1">A484AB</strain>
    </source>
</reference>
<protein>
    <submittedName>
        <fullName evidence="1">Uncharacterized protein</fullName>
    </submittedName>
</protein>
<dbReference type="AlphaFoldDB" id="A0A7D9I030"/>
<keyword evidence="2" id="KW-1185">Reference proteome</keyword>
<dbReference type="PANTHER" id="PTHR47331">
    <property type="entry name" value="PHD-TYPE DOMAIN-CONTAINING PROTEIN"/>
    <property type="match status" value="1"/>
</dbReference>
<dbReference type="Pfam" id="PF18701">
    <property type="entry name" value="DUF5641"/>
    <property type="match status" value="1"/>
</dbReference>
<gene>
    <name evidence="1" type="ORF">PACLA_8A029321</name>
</gene>
<dbReference type="Proteomes" id="UP001152795">
    <property type="component" value="Unassembled WGS sequence"/>
</dbReference>
<dbReference type="InterPro" id="IPR005312">
    <property type="entry name" value="DUF1759"/>
</dbReference>
<dbReference type="InterPro" id="IPR040676">
    <property type="entry name" value="DUF5641"/>
</dbReference>
<proteinExistence type="predicted"/>
<dbReference type="OrthoDB" id="5983529at2759"/>
<comment type="caution">
    <text evidence="1">The sequence shown here is derived from an EMBL/GenBank/DDBJ whole genome shotgun (WGS) entry which is preliminary data.</text>
</comment>